<dbReference type="GO" id="GO:1902201">
    <property type="term" value="P:negative regulation of bacterial-type flagellum-dependent cell motility"/>
    <property type="evidence" value="ECO:0007669"/>
    <property type="project" value="TreeGrafter"/>
</dbReference>
<dbReference type="CDD" id="cd01949">
    <property type="entry name" value="GGDEF"/>
    <property type="match status" value="1"/>
</dbReference>
<evidence type="ECO:0000256" key="1">
    <source>
        <dbReference type="ARBA" id="ARBA00001946"/>
    </source>
</evidence>
<dbReference type="AlphaFoldDB" id="A0A7X5AU78"/>
<dbReference type="InterPro" id="IPR029787">
    <property type="entry name" value="Nucleotide_cyclase"/>
</dbReference>
<dbReference type="Gene3D" id="3.30.70.270">
    <property type="match status" value="1"/>
</dbReference>
<dbReference type="Proteomes" id="UP000465712">
    <property type="component" value="Unassembled WGS sequence"/>
</dbReference>
<evidence type="ECO:0000256" key="3">
    <source>
        <dbReference type="ARBA" id="ARBA00034247"/>
    </source>
</evidence>
<dbReference type="PANTHER" id="PTHR45138:SF9">
    <property type="entry name" value="DIGUANYLATE CYCLASE DGCM-RELATED"/>
    <property type="match status" value="1"/>
</dbReference>
<dbReference type="SMART" id="SM00267">
    <property type="entry name" value="GGDEF"/>
    <property type="match status" value="1"/>
</dbReference>
<dbReference type="GO" id="GO:0005886">
    <property type="term" value="C:plasma membrane"/>
    <property type="evidence" value="ECO:0007669"/>
    <property type="project" value="TreeGrafter"/>
</dbReference>
<organism evidence="6 7">
    <name type="scientific">Photobacterium halotolerans</name>
    <dbReference type="NCBI Taxonomy" id="265726"/>
    <lineage>
        <taxon>Bacteria</taxon>
        <taxon>Pseudomonadati</taxon>
        <taxon>Pseudomonadota</taxon>
        <taxon>Gammaproteobacteria</taxon>
        <taxon>Vibrionales</taxon>
        <taxon>Vibrionaceae</taxon>
        <taxon>Photobacterium</taxon>
    </lineage>
</organism>
<dbReference type="InterPro" id="IPR050469">
    <property type="entry name" value="Diguanylate_Cyclase"/>
</dbReference>
<dbReference type="GO" id="GO:0043709">
    <property type="term" value="P:cell adhesion involved in single-species biofilm formation"/>
    <property type="evidence" value="ECO:0007669"/>
    <property type="project" value="TreeGrafter"/>
</dbReference>
<protein>
    <recommendedName>
        <fullName evidence="2">diguanylate cyclase</fullName>
        <ecNumber evidence="2">2.7.7.65</ecNumber>
    </recommendedName>
</protein>
<dbReference type="NCBIfam" id="TIGR00254">
    <property type="entry name" value="GGDEF"/>
    <property type="match status" value="1"/>
</dbReference>
<dbReference type="EMBL" id="WXWW01000259">
    <property type="protein sequence ID" value="NAW67113.1"/>
    <property type="molecule type" value="Genomic_DNA"/>
</dbReference>
<name>A0A7X5AU78_9GAMM</name>
<proteinExistence type="predicted"/>
<comment type="caution">
    <text evidence="6">The sequence shown here is derived from an EMBL/GenBank/DDBJ whole genome shotgun (WGS) entry which is preliminary data.</text>
</comment>
<gene>
    <name evidence="6" type="ORF">CAG72_18115</name>
</gene>
<dbReference type="InterPro" id="IPR043128">
    <property type="entry name" value="Rev_trsase/Diguanyl_cyclase"/>
</dbReference>
<accession>A0A7X5AU78</accession>
<keyword evidence="4" id="KW-0175">Coiled coil</keyword>
<evidence type="ECO:0000256" key="2">
    <source>
        <dbReference type="ARBA" id="ARBA00012528"/>
    </source>
</evidence>
<dbReference type="PROSITE" id="PS50887">
    <property type="entry name" value="GGDEF"/>
    <property type="match status" value="1"/>
</dbReference>
<dbReference type="SUPFAM" id="SSF55781">
    <property type="entry name" value="GAF domain-like"/>
    <property type="match status" value="1"/>
</dbReference>
<evidence type="ECO:0000256" key="4">
    <source>
        <dbReference type="SAM" id="Coils"/>
    </source>
</evidence>
<comment type="cofactor">
    <cofactor evidence="1">
        <name>Mg(2+)</name>
        <dbReference type="ChEBI" id="CHEBI:18420"/>
    </cofactor>
</comment>
<dbReference type="GO" id="GO:0052621">
    <property type="term" value="F:diguanylate cyclase activity"/>
    <property type="evidence" value="ECO:0007669"/>
    <property type="project" value="UniProtKB-EC"/>
</dbReference>
<evidence type="ECO:0000259" key="5">
    <source>
        <dbReference type="PROSITE" id="PS50887"/>
    </source>
</evidence>
<feature type="domain" description="GGDEF" evidence="5">
    <location>
        <begin position="368"/>
        <end position="504"/>
    </location>
</feature>
<dbReference type="InterPro" id="IPR029016">
    <property type="entry name" value="GAF-like_dom_sf"/>
</dbReference>
<dbReference type="PANTHER" id="PTHR45138">
    <property type="entry name" value="REGULATORY COMPONENTS OF SENSORY TRANSDUCTION SYSTEM"/>
    <property type="match status" value="1"/>
</dbReference>
<dbReference type="FunFam" id="3.30.70.270:FF:000001">
    <property type="entry name" value="Diguanylate cyclase domain protein"/>
    <property type="match status" value="1"/>
</dbReference>
<dbReference type="InterPro" id="IPR000160">
    <property type="entry name" value="GGDEF_dom"/>
</dbReference>
<dbReference type="EC" id="2.7.7.65" evidence="2"/>
<dbReference type="Pfam" id="PF00990">
    <property type="entry name" value="GGDEF"/>
    <property type="match status" value="1"/>
</dbReference>
<feature type="coiled-coil region" evidence="4">
    <location>
        <begin position="302"/>
        <end position="333"/>
    </location>
</feature>
<dbReference type="SUPFAM" id="SSF55073">
    <property type="entry name" value="Nucleotide cyclase"/>
    <property type="match status" value="1"/>
</dbReference>
<dbReference type="Gene3D" id="3.30.450.40">
    <property type="match status" value="1"/>
</dbReference>
<dbReference type="RefSeq" id="WP_161446513.1">
    <property type="nucleotide sequence ID" value="NZ_WXWW01000259.1"/>
</dbReference>
<comment type="catalytic activity">
    <reaction evidence="3">
        <text>2 GTP = 3',3'-c-di-GMP + 2 diphosphate</text>
        <dbReference type="Rhea" id="RHEA:24898"/>
        <dbReference type="ChEBI" id="CHEBI:33019"/>
        <dbReference type="ChEBI" id="CHEBI:37565"/>
        <dbReference type="ChEBI" id="CHEBI:58805"/>
        <dbReference type="EC" id="2.7.7.65"/>
    </reaction>
</comment>
<sequence>MDSFYQAYFSHWQTATERAAIIGRLLPLFCRHLGASSCRLFVKKHAEWTHFAHCSPLTRAPTAPRDEELEGWLCQPMPFYHQCAEKTVLWLPLRHQGTPLGLLALSYPAGSAPADPDYLQPCTLHLSAELKNHIAAGQPAGSGPVLLDMLQGLHDISFALWRAESIDDMLFHAVEQGKQVLEIDRIAIFLLTENNRMKGTYGTDTKGNTVKEAYFESPIPPHWFIDHPQAQHGYLAIEENTSLYHDLQEVGVGWSAYTSLWDGDKRVGWIAYDNLINGRPLADYHPQLLKQFSFIVSQHLVRRQAEENLSQLNGELEKRVTERTRELQQLNRQLEHTSRHDPLTQVPNRRVFDQTLPLEWRRAQRHQLPVSLLIIDVDHFKSFNDTYGHAMGDRCLTLIAQTLVSVERRAGALFARYGGEEFVILLPGQNAQAAVVAAENTLKAVRSLHIPVNGQEYCSVTVSVGISCMVPDKQSTADQLFNQADSALYKAKSLGRNTFFIFDD</sequence>
<evidence type="ECO:0000313" key="7">
    <source>
        <dbReference type="Proteomes" id="UP000465712"/>
    </source>
</evidence>
<reference evidence="6 7" key="1">
    <citation type="submission" date="2017-05" db="EMBL/GenBank/DDBJ databases">
        <title>High clonality and local adaptation shapes Vibrionaceae linages within an endangered oasis.</title>
        <authorList>
            <person name="Vazquez-Rosas-Landa M."/>
        </authorList>
    </citation>
    <scope>NUCLEOTIDE SEQUENCE [LARGE SCALE GENOMIC DNA]</scope>
    <source>
        <strain evidence="6 7">P46_P4S1P180</strain>
    </source>
</reference>
<evidence type="ECO:0000313" key="6">
    <source>
        <dbReference type="EMBL" id="NAW67113.1"/>
    </source>
</evidence>